<keyword evidence="3" id="KW-1185">Reference proteome</keyword>
<dbReference type="Pfam" id="PF09865">
    <property type="entry name" value="DUF2092"/>
    <property type="match status" value="1"/>
</dbReference>
<protein>
    <submittedName>
        <fullName evidence="2">DUF2092 domain-containing protein</fullName>
    </submittedName>
</protein>
<evidence type="ECO:0000313" key="3">
    <source>
        <dbReference type="Proteomes" id="UP001432360"/>
    </source>
</evidence>
<dbReference type="InterPro" id="IPR029046">
    <property type="entry name" value="LolA/LolB/LppX"/>
</dbReference>
<dbReference type="EMBL" id="CP133148">
    <property type="protein sequence ID" value="WVT04202.1"/>
    <property type="molecule type" value="Genomic_DNA"/>
</dbReference>
<dbReference type="RefSeq" id="WP_331373385.1">
    <property type="nucleotide sequence ID" value="NZ_CP133148.1"/>
</dbReference>
<gene>
    <name evidence="2" type="ORF">RB548_01950</name>
</gene>
<accession>A0ABZ2B9M0</accession>
<evidence type="ECO:0000313" key="2">
    <source>
        <dbReference type="EMBL" id="WVT04202.1"/>
    </source>
</evidence>
<sequence length="265" mass="28734">MTSVLRNAVQAAAFGVVVGFAALPIARAEEPAPPFKPAISDEVATAVSQMGKTLLAKNQSITARTIRVYLDQSGQPLHIFHEMKIVMRRPNRIAIVSTGDDGKHNLFYDGKAASIFLPDSKEYAVIAASGDIPSALNSVLDKIEVDFPLSGFLTDSPDKTLLSDAIAAWQVGTANIDGVECRHLFFHQKSGIDLELWVEKNSAATPHRLIATYRRLPGQPSLVAEFTNWSTQARPSDSEFAFRPPAGAKKIKLTPAVAPETKRSK</sequence>
<reference evidence="2" key="1">
    <citation type="submission" date="2023-08" db="EMBL/GenBank/DDBJ databases">
        <title>Complete genome sequence of Sinorhizobium chiapanecum ITTG S70 isolated from Acaciella angustissima nodules in Chiapas-Mexico.</title>
        <authorList>
            <person name="Rincon-Rosales R."/>
            <person name="Rogel M.A."/>
            <person name="Rincon-Medina C.I."/>
            <person name="Guerrero G."/>
            <person name="Manzano-Gomez L.A."/>
            <person name="Lopez-Lopez A."/>
            <person name="Rincon Molina F.A."/>
            <person name="Martinez-Romero E."/>
        </authorList>
    </citation>
    <scope>NUCLEOTIDE SEQUENCE</scope>
    <source>
        <strain evidence="2">ITTG S70</strain>
    </source>
</reference>
<dbReference type="SUPFAM" id="SSF89392">
    <property type="entry name" value="Prokaryotic lipoproteins and lipoprotein localization factors"/>
    <property type="match status" value="1"/>
</dbReference>
<dbReference type="Gene3D" id="2.50.20.10">
    <property type="entry name" value="Lipoprotein localisation LolA/LolB/LppX"/>
    <property type="match status" value="1"/>
</dbReference>
<name>A0ABZ2B9M0_9HYPH</name>
<dbReference type="InterPro" id="IPR019207">
    <property type="entry name" value="DUF2092"/>
</dbReference>
<evidence type="ECO:0000256" key="1">
    <source>
        <dbReference type="ARBA" id="ARBA00022729"/>
    </source>
</evidence>
<dbReference type="Proteomes" id="UP001432360">
    <property type="component" value="Chromosome"/>
</dbReference>
<organism evidence="2 3">
    <name type="scientific">Sinorhizobium chiapasense</name>
    <dbReference type="NCBI Taxonomy" id="501572"/>
    <lineage>
        <taxon>Bacteria</taxon>
        <taxon>Pseudomonadati</taxon>
        <taxon>Pseudomonadota</taxon>
        <taxon>Alphaproteobacteria</taxon>
        <taxon>Hyphomicrobiales</taxon>
        <taxon>Rhizobiaceae</taxon>
        <taxon>Sinorhizobium/Ensifer group</taxon>
        <taxon>Sinorhizobium</taxon>
    </lineage>
</organism>
<keyword evidence="1" id="KW-0732">Signal</keyword>
<proteinExistence type="predicted"/>